<sequence length="143" mass="15682">MLLPRKPSAPDASSNHSQTTLLHITAYGTTVSGSRRRWRSSTAKAGSSQTRWWTQVMGLTRHAVSPVRANAAARSPARTAARARHAHTPSTVRTISAQTAWLRPDGTGRLVRCREPGQDTCSDWLETSSRRPMRLVSHSASVQ</sequence>
<gene>
    <name evidence="2" type="ORF">SGFS_012260</name>
</gene>
<organism evidence="2 3">
    <name type="scientific">Streptomyces graminofaciens</name>
    <dbReference type="NCBI Taxonomy" id="68212"/>
    <lineage>
        <taxon>Bacteria</taxon>
        <taxon>Bacillati</taxon>
        <taxon>Actinomycetota</taxon>
        <taxon>Actinomycetes</taxon>
        <taxon>Kitasatosporales</taxon>
        <taxon>Streptomycetaceae</taxon>
        <taxon>Streptomyces</taxon>
    </lineage>
</organism>
<reference evidence="2 3" key="2">
    <citation type="journal article" date="2023" name="ChemBioChem">
        <title>Acyltransferase Domain Exchange between Two Independent Type I Polyketide Synthases in the Same Producer Strain of Macrolide Antibiotics.</title>
        <authorList>
            <person name="Kudo F."/>
            <person name="Kishikawa K."/>
            <person name="Tsuboi K."/>
            <person name="Kido T."/>
            <person name="Usui T."/>
            <person name="Hashimoto J."/>
            <person name="Shin-Ya K."/>
            <person name="Miyanaga A."/>
            <person name="Eguchi T."/>
        </authorList>
    </citation>
    <scope>NUCLEOTIDE SEQUENCE [LARGE SCALE GENOMIC DNA]</scope>
    <source>
        <strain evidence="2 3">A-8890</strain>
    </source>
</reference>
<evidence type="ECO:0000256" key="1">
    <source>
        <dbReference type="SAM" id="MobiDB-lite"/>
    </source>
</evidence>
<name>A0ABN5V9K9_9ACTN</name>
<protein>
    <submittedName>
        <fullName evidence="2">Uncharacterized protein</fullName>
    </submittedName>
</protein>
<evidence type="ECO:0000313" key="2">
    <source>
        <dbReference type="EMBL" id="BBC29932.1"/>
    </source>
</evidence>
<dbReference type="EMBL" id="AP018448">
    <property type="protein sequence ID" value="BBC29932.1"/>
    <property type="molecule type" value="Genomic_DNA"/>
</dbReference>
<keyword evidence="3" id="KW-1185">Reference proteome</keyword>
<reference evidence="2 3" key="1">
    <citation type="journal article" date="2010" name="ChemBioChem">
        <title>Cloning and characterization of the biosynthetic gene cluster of 16-membered macrolide antibiotic FD-891: involvement of a dual functional cytochrome P450 monooxygenase catalyzing epoxidation and hydroxylation.</title>
        <authorList>
            <person name="Kudo F."/>
            <person name="Motegi A."/>
            <person name="Mizoue K."/>
            <person name="Eguchi T."/>
        </authorList>
    </citation>
    <scope>NUCLEOTIDE SEQUENCE [LARGE SCALE GENOMIC DNA]</scope>
    <source>
        <strain evidence="2 3">A-8890</strain>
    </source>
</reference>
<accession>A0ABN5V9K9</accession>
<proteinExistence type="predicted"/>
<evidence type="ECO:0000313" key="3">
    <source>
        <dbReference type="Proteomes" id="UP001321542"/>
    </source>
</evidence>
<feature type="region of interest" description="Disordered" evidence="1">
    <location>
        <begin position="1"/>
        <end position="21"/>
    </location>
</feature>
<dbReference type="Proteomes" id="UP001321542">
    <property type="component" value="Chromosome"/>
</dbReference>
<feature type="compositionally biased region" description="Polar residues" evidence="1">
    <location>
        <begin position="11"/>
        <end position="21"/>
    </location>
</feature>